<dbReference type="SUPFAM" id="SSF89550">
    <property type="entry name" value="PHP domain-like"/>
    <property type="match status" value="1"/>
</dbReference>
<protein>
    <recommendedName>
        <fullName evidence="1">PHP domain-containing protein</fullName>
    </recommendedName>
</protein>
<dbReference type="PANTHER" id="PTHR42924:SF3">
    <property type="entry name" value="POLYMERASE_HISTIDINOL PHOSPHATASE N-TERMINAL DOMAIN-CONTAINING PROTEIN"/>
    <property type="match status" value="1"/>
</dbReference>
<gene>
    <name evidence="2" type="ORF">Ana3638_07605</name>
</gene>
<dbReference type="GO" id="GO:0035312">
    <property type="term" value="F:5'-3' DNA exonuclease activity"/>
    <property type="evidence" value="ECO:0007669"/>
    <property type="project" value="TreeGrafter"/>
</dbReference>
<dbReference type="PANTHER" id="PTHR42924">
    <property type="entry name" value="EXONUCLEASE"/>
    <property type="match status" value="1"/>
</dbReference>
<evidence type="ECO:0000259" key="1">
    <source>
        <dbReference type="Pfam" id="PF02811"/>
    </source>
</evidence>
<keyword evidence="3" id="KW-1185">Reference proteome</keyword>
<dbReference type="EMBL" id="CP048000">
    <property type="protein sequence ID" value="QHQ60651.1"/>
    <property type="molecule type" value="Genomic_DNA"/>
</dbReference>
<name>A0A6P1TKU6_9FIRM</name>
<dbReference type="InterPro" id="IPR016195">
    <property type="entry name" value="Pol/histidinol_Pase-like"/>
</dbReference>
<dbReference type="RefSeq" id="WP_161837485.1">
    <property type="nucleotide sequence ID" value="NZ_CP048000.1"/>
</dbReference>
<dbReference type="InterPro" id="IPR052018">
    <property type="entry name" value="PHP_domain"/>
</dbReference>
<evidence type="ECO:0000313" key="3">
    <source>
        <dbReference type="Proteomes" id="UP000464314"/>
    </source>
</evidence>
<feature type="domain" description="PHP" evidence="1">
    <location>
        <begin position="6"/>
        <end position="57"/>
    </location>
</feature>
<dbReference type="Gene3D" id="3.20.20.140">
    <property type="entry name" value="Metal-dependent hydrolases"/>
    <property type="match status" value="1"/>
</dbReference>
<organism evidence="2 3">
    <name type="scientific">Anaerocolumna sedimenticola</name>
    <dbReference type="NCBI Taxonomy" id="2696063"/>
    <lineage>
        <taxon>Bacteria</taxon>
        <taxon>Bacillati</taxon>
        <taxon>Bacillota</taxon>
        <taxon>Clostridia</taxon>
        <taxon>Lachnospirales</taxon>
        <taxon>Lachnospiraceae</taxon>
        <taxon>Anaerocolumna</taxon>
    </lineage>
</organism>
<dbReference type="GO" id="GO:0004534">
    <property type="term" value="F:5'-3' RNA exonuclease activity"/>
    <property type="evidence" value="ECO:0007669"/>
    <property type="project" value="TreeGrafter"/>
</dbReference>
<dbReference type="Proteomes" id="UP000464314">
    <property type="component" value="Chromosome"/>
</dbReference>
<proteinExistence type="predicted"/>
<evidence type="ECO:0000313" key="2">
    <source>
        <dbReference type="EMBL" id="QHQ60651.1"/>
    </source>
</evidence>
<reference evidence="2 3" key="1">
    <citation type="submission" date="2020-01" db="EMBL/GenBank/DDBJ databases">
        <title>Genome analysis of Anaerocolumna sp. CBA3638.</title>
        <authorList>
            <person name="Kim J."/>
            <person name="Roh S.W."/>
        </authorList>
    </citation>
    <scope>NUCLEOTIDE SEQUENCE [LARGE SCALE GENOMIC DNA]</scope>
    <source>
        <strain evidence="2 3">CBA3638</strain>
    </source>
</reference>
<dbReference type="InterPro" id="IPR004013">
    <property type="entry name" value="PHP_dom"/>
</dbReference>
<accession>A0A6P1TKU6</accession>
<dbReference type="AlphaFoldDB" id="A0A6P1TKU6"/>
<dbReference type="KEGG" id="anr:Ana3638_07605"/>
<dbReference type="Pfam" id="PF02811">
    <property type="entry name" value="PHP"/>
    <property type="match status" value="1"/>
</dbReference>
<sequence>MYKRVELHNHTVESDGKMTVDELVQYFHTNKINHFSLTDHNTISGHRKLKKAVDSSGFLWSI</sequence>